<keyword evidence="5" id="KW-1185">Reference proteome</keyword>
<sequence>MRQLFLSVTQAFIFVLVLAVFTGSRVDAVQICPASQTGVELTCSMACCKSLNGPNQDYYCCGEDNQLNGDQNPDKDVLRTRAQRYAAYQTAFQVDYTLLVIGLIISIIVSILLSFLCCLLCNGCWLHRRRNPERYETVNDSGFYPICCGFGIPLGTVVFSTHPPQFNNDGIYGGSSNTSLPSSRNRVRFNEDGSPMPMKGVLKNGNGAPEHHFG</sequence>
<evidence type="ECO:0000313" key="4">
    <source>
        <dbReference type="EMBL" id="KAI1720936.1"/>
    </source>
</evidence>
<evidence type="ECO:0000256" key="1">
    <source>
        <dbReference type="SAM" id="MobiDB-lite"/>
    </source>
</evidence>
<feature type="region of interest" description="Disordered" evidence="1">
    <location>
        <begin position="191"/>
        <end position="214"/>
    </location>
</feature>
<feature type="chain" id="PRO_5042049016" evidence="3">
    <location>
        <begin position="20"/>
        <end position="214"/>
    </location>
</feature>
<keyword evidence="3" id="KW-0732">Signal</keyword>
<organism evidence="4 5">
    <name type="scientific">Ditylenchus destructor</name>
    <dbReference type="NCBI Taxonomy" id="166010"/>
    <lineage>
        <taxon>Eukaryota</taxon>
        <taxon>Metazoa</taxon>
        <taxon>Ecdysozoa</taxon>
        <taxon>Nematoda</taxon>
        <taxon>Chromadorea</taxon>
        <taxon>Rhabditida</taxon>
        <taxon>Tylenchina</taxon>
        <taxon>Tylenchomorpha</taxon>
        <taxon>Sphaerularioidea</taxon>
        <taxon>Anguinidae</taxon>
        <taxon>Anguininae</taxon>
        <taxon>Ditylenchus</taxon>
    </lineage>
</organism>
<evidence type="ECO:0000256" key="3">
    <source>
        <dbReference type="SAM" id="SignalP"/>
    </source>
</evidence>
<comment type="caution">
    <text evidence="4">The sequence shown here is derived from an EMBL/GenBank/DDBJ whole genome shotgun (WGS) entry which is preliminary data.</text>
</comment>
<protein>
    <submittedName>
        <fullName evidence="4">Uncharacterized protein</fullName>
    </submittedName>
</protein>
<dbReference type="Proteomes" id="UP001201812">
    <property type="component" value="Unassembled WGS sequence"/>
</dbReference>
<dbReference type="EMBL" id="JAKKPZ010000005">
    <property type="protein sequence ID" value="KAI1720936.1"/>
    <property type="molecule type" value="Genomic_DNA"/>
</dbReference>
<gene>
    <name evidence="4" type="ORF">DdX_05186</name>
</gene>
<evidence type="ECO:0000313" key="5">
    <source>
        <dbReference type="Proteomes" id="UP001201812"/>
    </source>
</evidence>
<keyword evidence="2" id="KW-0472">Membrane</keyword>
<reference evidence="4" key="1">
    <citation type="submission" date="2022-01" db="EMBL/GenBank/DDBJ databases">
        <title>Genome Sequence Resource for Two Populations of Ditylenchus destructor, the Migratory Endoparasitic Phytonematode.</title>
        <authorList>
            <person name="Zhang H."/>
            <person name="Lin R."/>
            <person name="Xie B."/>
        </authorList>
    </citation>
    <scope>NUCLEOTIDE SEQUENCE</scope>
    <source>
        <strain evidence="4">BazhouSP</strain>
    </source>
</reference>
<accession>A0AAD4NAX6</accession>
<dbReference type="AlphaFoldDB" id="A0AAD4NAX6"/>
<evidence type="ECO:0000256" key="2">
    <source>
        <dbReference type="SAM" id="Phobius"/>
    </source>
</evidence>
<proteinExistence type="predicted"/>
<keyword evidence="2" id="KW-1133">Transmembrane helix</keyword>
<feature type="signal peptide" evidence="3">
    <location>
        <begin position="1"/>
        <end position="19"/>
    </location>
</feature>
<name>A0AAD4NAX6_9BILA</name>
<keyword evidence="2" id="KW-0812">Transmembrane</keyword>
<feature type="transmembrane region" description="Helical" evidence="2">
    <location>
        <begin position="98"/>
        <end position="125"/>
    </location>
</feature>